<reference evidence="4" key="1">
    <citation type="submission" date="2016-05" db="EMBL/GenBank/DDBJ databases">
        <title>Whole genome shotgun sequencing of cultured foodborne pathogen.</title>
        <authorList>
            <person name="Zheng J."/>
            <person name="Timme R."/>
            <person name="Allard M."/>
            <person name="Strain E."/>
            <person name="Luo Y."/>
            <person name="Brown E."/>
        </authorList>
    </citation>
    <scope>NUCLEOTIDE SEQUENCE [LARGE SCALE GENOMIC DNA]</scope>
    <source>
        <strain evidence="4">CFSAN034343</strain>
    </source>
</reference>
<keyword evidence="1" id="KW-0812">Transmembrane</keyword>
<keyword evidence="4" id="KW-1185">Reference proteome</keyword>
<gene>
    <name evidence="3" type="ORF">A7312_09845</name>
</gene>
<proteinExistence type="predicted"/>
<keyword evidence="1" id="KW-0472">Membrane</keyword>
<dbReference type="Proteomes" id="UP000094974">
    <property type="component" value="Unassembled WGS sequence"/>
</dbReference>
<keyword evidence="1" id="KW-1133">Transmembrane helix</keyword>
<organism evidence="3 4">
    <name type="scientific">Paenibacillus polymyxa</name>
    <name type="common">Bacillus polymyxa</name>
    <dbReference type="NCBI Taxonomy" id="1406"/>
    <lineage>
        <taxon>Bacteria</taxon>
        <taxon>Bacillati</taxon>
        <taxon>Bacillota</taxon>
        <taxon>Bacilli</taxon>
        <taxon>Bacillales</taxon>
        <taxon>Paenibacillaceae</taxon>
        <taxon>Paenibacillus</taxon>
    </lineage>
</organism>
<accession>A0ABX2ZB65</accession>
<evidence type="ECO:0000259" key="2">
    <source>
        <dbReference type="Pfam" id="PF18169"/>
    </source>
</evidence>
<feature type="domain" description="SMODS and SLOG-associating 2TM effector" evidence="2">
    <location>
        <begin position="33"/>
        <end position="133"/>
    </location>
</feature>
<feature type="transmembrane region" description="Helical" evidence="1">
    <location>
        <begin position="62"/>
        <end position="79"/>
    </location>
</feature>
<dbReference type="RefSeq" id="WP_068941190.1">
    <property type="nucleotide sequence ID" value="NZ_LYND01000151.1"/>
</dbReference>
<dbReference type="Pfam" id="PF18169">
    <property type="entry name" value="SLATT_6"/>
    <property type="match status" value="1"/>
</dbReference>
<protein>
    <recommendedName>
        <fullName evidence="2">SMODS and SLOG-associating 2TM effector domain-containing protein</fullName>
    </recommendedName>
</protein>
<sequence>MNKKQTLSRLYKLSIQVAIQLEKCKINALILSAPRLISIFIFFISIFQITPLYKLGSTLQNIIGYILVVISAASIFLDFQSEKKQIFNEMHIKFEKYLSEFQTLYIQIENSKSKDFSVLTYHEIIENYEKDFKESKLPFNIVPHNFAYNIVKRKKVTESSPLDF</sequence>
<feature type="transmembrane region" description="Helical" evidence="1">
    <location>
        <begin position="28"/>
        <end position="50"/>
    </location>
</feature>
<evidence type="ECO:0000313" key="3">
    <source>
        <dbReference type="EMBL" id="ODA07381.1"/>
    </source>
</evidence>
<comment type="caution">
    <text evidence="3">The sequence shown here is derived from an EMBL/GenBank/DDBJ whole genome shotgun (WGS) entry which is preliminary data.</text>
</comment>
<evidence type="ECO:0000256" key="1">
    <source>
        <dbReference type="SAM" id="Phobius"/>
    </source>
</evidence>
<dbReference type="EMBL" id="LYND01000151">
    <property type="protein sequence ID" value="ODA07381.1"/>
    <property type="molecule type" value="Genomic_DNA"/>
</dbReference>
<dbReference type="InterPro" id="IPR041119">
    <property type="entry name" value="SLATT_6"/>
</dbReference>
<evidence type="ECO:0000313" key="4">
    <source>
        <dbReference type="Proteomes" id="UP000094974"/>
    </source>
</evidence>
<name>A0ABX2ZB65_PAEPO</name>